<evidence type="ECO:0000256" key="12">
    <source>
        <dbReference type="ARBA" id="ARBA00022989"/>
    </source>
</evidence>
<feature type="transmembrane region" description="Helical" evidence="18">
    <location>
        <begin position="143"/>
        <end position="162"/>
    </location>
</feature>
<evidence type="ECO:0000256" key="18">
    <source>
        <dbReference type="RuleBase" id="RU003403"/>
    </source>
</evidence>
<evidence type="ECO:0000256" key="15">
    <source>
        <dbReference type="ARBA" id="ARBA00023128"/>
    </source>
</evidence>
<keyword evidence="10 18" id="KW-1278">Translocase</keyword>
<evidence type="ECO:0000256" key="17">
    <source>
        <dbReference type="ARBA" id="ARBA00049551"/>
    </source>
</evidence>
<sequence length="334" mass="38083">MYLSSLNTFFFSMLLLGTLLAFSSLSWFSVWTGLELNLLSFIPLIMSSNSRYSSEAALKYFLIQALGSSLIIFSSSILLFSPKLFSFIITPALLLKLGVSPFHFWFTQIMESLLWPQAIILMTIQKMAPIFLLSYLISPFNIIWMLMISSILSAIVGALGGINQTSLRSIMAFSSINHMAWVIMASIISEYMLFLYFSFYCLISSSIVLMFFSNQNFHFFHIFNQNSLHPHMKIITLVSLLSLGGFPPFTGFFPKWILIQEMINASLFFTLLILLSSSLITLYFYLRISFSFLILSSSKLKPSLKQSNFFHFFSPIFASLNLFGILIPCCIMMF</sequence>
<keyword evidence="6" id="KW-0813">Transport</keyword>
<dbReference type="PANTHER" id="PTHR46552">
    <property type="entry name" value="NADH-UBIQUINONE OXIDOREDUCTASE CHAIN 2"/>
    <property type="match status" value="1"/>
</dbReference>
<name>B3TZC5_SHICR</name>
<feature type="domain" description="NADH:quinone oxidoreductase/Mrp antiporter transmembrane" evidence="19">
    <location>
        <begin position="25"/>
        <end position="79"/>
    </location>
</feature>
<evidence type="ECO:0000259" key="19">
    <source>
        <dbReference type="Pfam" id="PF00361"/>
    </source>
</evidence>
<evidence type="ECO:0000256" key="8">
    <source>
        <dbReference type="ARBA" id="ARBA00022692"/>
    </source>
</evidence>
<feature type="transmembrane region" description="Helical" evidence="18">
    <location>
        <begin position="20"/>
        <end position="45"/>
    </location>
</feature>
<gene>
    <name evidence="20" type="primary">ND2</name>
</gene>
<dbReference type="EMBL" id="EU420129">
    <property type="protein sequence ID" value="ACA21289.1"/>
    <property type="molecule type" value="Genomic_DNA"/>
</dbReference>
<dbReference type="GO" id="GO:0005743">
    <property type="term" value="C:mitochondrial inner membrane"/>
    <property type="evidence" value="ECO:0007669"/>
    <property type="project" value="UniProtKB-SubCell"/>
</dbReference>
<proteinExistence type="inferred from homology"/>
<feature type="transmembrane region" description="Helical" evidence="18">
    <location>
        <begin position="84"/>
        <end position="106"/>
    </location>
</feature>
<feature type="transmembrane region" description="Helical" evidence="18">
    <location>
        <begin position="194"/>
        <end position="213"/>
    </location>
</feature>
<evidence type="ECO:0000256" key="10">
    <source>
        <dbReference type="ARBA" id="ARBA00022967"/>
    </source>
</evidence>
<evidence type="ECO:0000256" key="14">
    <source>
        <dbReference type="ARBA" id="ARBA00023075"/>
    </source>
</evidence>
<reference evidence="20" key="1">
    <citation type="journal article" date="2008" name="BMC Genomics">
        <title>The complete mitochondrial genome sequence of the hydrothermal vent galatheid crab Shinkaia crosnieri (Crustacea: Decapoda: Anomura): a novel arrangement and incomplete tRNA suite.</title>
        <authorList>
            <person name="Yang J.S."/>
            <person name="Yang W.J."/>
        </authorList>
    </citation>
    <scope>NUCLEOTIDE SEQUENCE</scope>
</reference>
<evidence type="ECO:0000256" key="4">
    <source>
        <dbReference type="ARBA" id="ARBA00012944"/>
    </source>
</evidence>
<evidence type="ECO:0000256" key="7">
    <source>
        <dbReference type="ARBA" id="ARBA00022660"/>
    </source>
</evidence>
<keyword evidence="7 18" id="KW-0679">Respiratory chain</keyword>
<comment type="function">
    <text evidence="1">Core subunit of the mitochondrial membrane respiratory chain NADH dehydrogenase (Complex I) that is believed to belong to the minimal assembly required for catalysis. Complex I functions in the transfer of electrons from NADH to the respiratory chain. The immediate electron acceptor for the enzyme is believed to be ubiquinone.</text>
</comment>
<keyword evidence="8 18" id="KW-0812">Transmembrane</keyword>
<evidence type="ECO:0000256" key="1">
    <source>
        <dbReference type="ARBA" id="ARBA00003257"/>
    </source>
</evidence>
<dbReference type="EC" id="7.1.1.2" evidence="4 18"/>
<protein>
    <recommendedName>
        <fullName evidence="5 18">NADH-ubiquinone oxidoreductase chain 2</fullName>
        <ecNumber evidence="4 18">7.1.1.2</ecNumber>
    </recommendedName>
</protein>
<feature type="transmembrane region" description="Helical" evidence="18">
    <location>
        <begin position="309"/>
        <end position="333"/>
    </location>
</feature>
<dbReference type="GO" id="GO:0008137">
    <property type="term" value="F:NADH dehydrogenase (ubiquinone) activity"/>
    <property type="evidence" value="ECO:0007669"/>
    <property type="project" value="UniProtKB-EC"/>
</dbReference>
<keyword evidence="11 18" id="KW-0249">Electron transport</keyword>
<dbReference type="AlphaFoldDB" id="B3TZC5"/>
<keyword evidence="9 18" id="KW-0999">Mitochondrion inner membrane</keyword>
<keyword evidence="16 18" id="KW-0472">Membrane</keyword>
<comment type="catalytic activity">
    <reaction evidence="17 18">
        <text>a ubiquinone + NADH + 5 H(+)(in) = a ubiquinol + NAD(+) + 4 H(+)(out)</text>
        <dbReference type="Rhea" id="RHEA:29091"/>
        <dbReference type="Rhea" id="RHEA-COMP:9565"/>
        <dbReference type="Rhea" id="RHEA-COMP:9566"/>
        <dbReference type="ChEBI" id="CHEBI:15378"/>
        <dbReference type="ChEBI" id="CHEBI:16389"/>
        <dbReference type="ChEBI" id="CHEBI:17976"/>
        <dbReference type="ChEBI" id="CHEBI:57540"/>
        <dbReference type="ChEBI" id="CHEBI:57945"/>
        <dbReference type="EC" id="7.1.1.2"/>
    </reaction>
</comment>
<keyword evidence="13 18" id="KW-0520">NAD</keyword>
<evidence type="ECO:0000256" key="3">
    <source>
        <dbReference type="ARBA" id="ARBA00007012"/>
    </source>
</evidence>
<evidence type="ECO:0000313" key="20">
    <source>
        <dbReference type="EMBL" id="ACA21289.1"/>
    </source>
</evidence>
<evidence type="ECO:0000256" key="11">
    <source>
        <dbReference type="ARBA" id="ARBA00022982"/>
    </source>
</evidence>
<dbReference type="PANTHER" id="PTHR46552:SF1">
    <property type="entry name" value="NADH-UBIQUINONE OXIDOREDUCTASE CHAIN 2"/>
    <property type="match status" value="1"/>
</dbReference>
<dbReference type="InterPro" id="IPR001750">
    <property type="entry name" value="ND/Mrp_TM"/>
</dbReference>
<evidence type="ECO:0000256" key="6">
    <source>
        <dbReference type="ARBA" id="ARBA00022448"/>
    </source>
</evidence>
<dbReference type="Pfam" id="PF00361">
    <property type="entry name" value="Proton_antipo_M"/>
    <property type="match status" value="2"/>
</dbReference>
<feature type="transmembrane region" description="Helical" evidence="18">
    <location>
        <begin position="265"/>
        <end position="288"/>
    </location>
</feature>
<evidence type="ECO:0000256" key="5">
    <source>
        <dbReference type="ARBA" id="ARBA00021008"/>
    </source>
</evidence>
<keyword evidence="12 18" id="KW-1133">Transmembrane helix</keyword>
<feature type="transmembrane region" description="Helical" evidence="18">
    <location>
        <begin position="57"/>
        <end position="78"/>
    </location>
</feature>
<reference evidence="20" key="2">
    <citation type="submission" date="2008-01" db="EMBL/GenBank/DDBJ databases">
        <authorList>
            <person name="Yang J.-S."/>
            <person name="Yang W.-J."/>
        </authorList>
    </citation>
    <scope>NUCLEOTIDE SEQUENCE</scope>
</reference>
<feature type="transmembrane region" description="Helical" evidence="18">
    <location>
        <begin position="234"/>
        <end position="253"/>
    </location>
</feature>
<evidence type="ECO:0000256" key="16">
    <source>
        <dbReference type="ARBA" id="ARBA00023136"/>
    </source>
</evidence>
<keyword evidence="14 18" id="KW-0830">Ubiquinone</keyword>
<evidence type="ECO:0000256" key="9">
    <source>
        <dbReference type="ARBA" id="ARBA00022792"/>
    </source>
</evidence>
<keyword evidence="15 18" id="KW-0496">Mitochondrion</keyword>
<geneLocation type="mitochondrion" evidence="20"/>
<dbReference type="InterPro" id="IPR003917">
    <property type="entry name" value="NADH_UbQ_OxRdtase_chain2"/>
</dbReference>
<comment type="similarity">
    <text evidence="3 18">Belongs to the complex I subunit 2 family.</text>
</comment>
<feature type="domain" description="NADH:quinone oxidoreductase/Mrp antiporter transmembrane" evidence="19">
    <location>
        <begin position="85"/>
        <end position="281"/>
    </location>
</feature>
<evidence type="ECO:0000256" key="13">
    <source>
        <dbReference type="ARBA" id="ARBA00023027"/>
    </source>
</evidence>
<dbReference type="GO" id="GO:0006120">
    <property type="term" value="P:mitochondrial electron transport, NADH to ubiquinone"/>
    <property type="evidence" value="ECO:0007669"/>
    <property type="project" value="InterPro"/>
</dbReference>
<accession>B3TZC5</accession>
<dbReference type="PRINTS" id="PR01436">
    <property type="entry name" value="NADHDHGNASE2"/>
</dbReference>
<comment type="subcellular location">
    <subcellularLocation>
        <location evidence="2 18">Mitochondrion inner membrane</location>
        <topology evidence="2 18">Multi-pass membrane protein</topology>
    </subcellularLocation>
</comment>
<organism evidence="20">
    <name type="scientific">Shinkaia crosnieri</name>
    <name type="common">Deep-sea squat lobster</name>
    <dbReference type="NCBI Taxonomy" id="480484"/>
    <lineage>
        <taxon>Eukaryota</taxon>
        <taxon>Metazoa</taxon>
        <taxon>Ecdysozoa</taxon>
        <taxon>Arthropoda</taxon>
        <taxon>Crustacea</taxon>
        <taxon>Multicrustacea</taxon>
        <taxon>Malacostraca</taxon>
        <taxon>Eumalacostraca</taxon>
        <taxon>Eucarida</taxon>
        <taxon>Decapoda</taxon>
        <taxon>Pleocyemata</taxon>
        <taxon>Anomura</taxon>
        <taxon>Galatheoidea</taxon>
        <taxon>Munidopsidae</taxon>
        <taxon>Shinkaia</taxon>
    </lineage>
</organism>
<comment type="function">
    <text evidence="18">Core subunit of the mitochondrial membrane respiratory chain NADH dehydrogenase (Complex I) which catalyzes electron transfer from NADH through the respiratory chain, using ubiquinone as an electron acceptor. Essential for the catalytic activity and assembly of complex I.</text>
</comment>
<dbReference type="InterPro" id="IPR050175">
    <property type="entry name" value="Complex_I_Subunit_2"/>
</dbReference>
<evidence type="ECO:0000256" key="2">
    <source>
        <dbReference type="ARBA" id="ARBA00004448"/>
    </source>
</evidence>